<protein>
    <recommendedName>
        <fullName evidence="1">TOTE conflict system primase domain-containing protein</fullName>
    </recommendedName>
</protein>
<sequence length="77" mass="8786">MALFRRLFRGRTDVYPIRWESKSTGRTGYTPACANEWRVGVCEKPRIKCSECNSRLLIPLTDAVICEHLTGKRTQAA</sequence>
<comment type="caution">
    <text evidence="2">The sequence shown here is derived from an EMBL/GenBank/DDBJ whole genome shotgun (WGS) entry which is preliminary data.</text>
</comment>
<dbReference type="EMBL" id="JEMX01000067">
    <property type="protein sequence ID" value="EXI78625.1"/>
    <property type="molecule type" value="Genomic_DNA"/>
</dbReference>
<dbReference type="Proteomes" id="UP000021816">
    <property type="component" value="Unassembled WGS sequence"/>
</dbReference>
<organism evidence="2 3">
    <name type="scientific">Candidatus Accumulibacter appositus</name>
    <dbReference type="NCBI Taxonomy" id="1454003"/>
    <lineage>
        <taxon>Bacteria</taxon>
        <taxon>Pseudomonadati</taxon>
        <taxon>Pseudomonadota</taxon>
        <taxon>Betaproteobacteria</taxon>
        <taxon>Candidatus Accumulibacter</taxon>
    </lineage>
</organism>
<gene>
    <name evidence="2" type="ORF">AW10_02977</name>
</gene>
<dbReference type="InterPro" id="IPR054347">
    <property type="entry name" value="TOTE_primase"/>
</dbReference>
<proteinExistence type="predicted"/>
<dbReference type="Pfam" id="PF22548">
    <property type="entry name" value="AEP-TOTE"/>
    <property type="match status" value="1"/>
</dbReference>
<dbReference type="STRING" id="1454003.AW10_02977"/>
<dbReference type="PATRIC" id="fig|1454003.3.peg.3041"/>
<accession>A0A011PP09</accession>
<dbReference type="AlphaFoldDB" id="A0A011PP09"/>
<evidence type="ECO:0000259" key="1">
    <source>
        <dbReference type="Pfam" id="PF22548"/>
    </source>
</evidence>
<feature type="domain" description="TOTE conflict system primase" evidence="1">
    <location>
        <begin position="2"/>
        <end position="74"/>
    </location>
</feature>
<name>A0A011PP09_9PROT</name>
<evidence type="ECO:0000313" key="2">
    <source>
        <dbReference type="EMBL" id="EXI78625.1"/>
    </source>
</evidence>
<reference evidence="2 3" key="1">
    <citation type="submission" date="2014-02" db="EMBL/GenBank/DDBJ databases">
        <title>Expanding our view of genomic diversity in Candidatus Accumulibacter clades.</title>
        <authorList>
            <person name="Skennerton C.T."/>
            <person name="Barr J.J."/>
            <person name="Slater F.R."/>
            <person name="Bond P.L."/>
            <person name="Tyson G.W."/>
        </authorList>
    </citation>
    <scope>NUCLEOTIDE SEQUENCE [LARGE SCALE GENOMIC DNA]</scope>
    <source>
        <strain evidence="3">BA-92</strain>
    </source>
</reference>
<evidence type="ECO:0000313" key="3">
    <source>
        <dbReference type="Proteomes" id="UP000021816"/>
    </source>
</evidence>